<organism evidence="8 9">
    <name type="scientific">Gallintestinimicrobium propionicum</name>
    <dbReference type="NCBI Taxonomy" id="2981770"/>
    <lineage>
        <taxon>Bacteria</taxon>
        <taxon>Bacillati</taxon>
        <taxon>Bacillota</taxon>
        <taxon>Clostridia</taxon>
        <taxon>Lachnospirales</taxon>
        <taxon>Lachnospiraceae</taxon>
        <taxon>Gallintestinimicrobium</taxon>
    </lineage>
</organism>
<comment type="subcellular location">
    <subcellularLocation>
        <location evidence="1">Cell membrane</location>
        <topology evidence="1">Multi-pass membrane protein</topology>
    </subcellularLocation>
</comment>
<dbReference type="CDD" id="cd13138">
    <property type="entry name" value="MATE_yoeA_like"/>
    <property type="match status" value="1"/>
</dbReference>
<feature type="transmembrane region" description="Helical" evidence="7">
    <location>
        <begin position="165"/>
        <end position="187"/>
    </location>
</feature>
<keyword evidence="4 7" id="KW-0812">Transmembrane</keyword>
<dbReference type="InterPro" id="IPR052031">
    <property type="entry name" value="Membrane_Transporter-Flippase"/>
</dbReference>
<keyword evidence="2" id="KW-0813">Transport</keyword>
<feature type="transmembrane region" description="Helical" evidence="7">
    <location>
        <begin position="61"/>
        <end position="83"/>
    </location>
</feature>
<feature type="transmembrane region" description="Helical" evidence="7">
    <location>
        <begin position="317"/>
        <end position="346"/>
    </location>
</feature>
<evidence type="ECO:0000256" key="4">
    <source>
        <dbReference type="ARBA" id="ARBA00022692"/>
    </source>
</evidence>
<evidence type="ECO:0000313" key="9">
    <source>
        <dbReference type="Proteomes" id="UP001199355"/>
    </source>
</evidence>
<dbReference type="GO" id="GO:0015297">
    <property type="term" value="F:antiporter activity"/>
    <property type="evidence" value="ECO:0007669"/>
    <property type="project" value="InterPro"/>
</dbReference>
<dbReference type="PIRSF" id="PIRSF006603">
    <property type="entry name" value="DinF"/>
    <property type="match status" value="1"/>
</dbReference>
<feature type="transmembrane region" description="Helical" evidence="7">
    <location>
        <begin position="12"/>
        <end position="33"/>
    </location>
</feature>
<name>A0AAE3ARB4_9FIRM</name>
<evidence type="ECO:0000313" key="8">
    <source>
        <dbReference type="EMBL" id="MCC2166378.1"/>
    </source>
</evidence>
<keyword evidence="9" id="KW-1185">Reference proteome</keyword>
<evidence type="ECO:0000256" key="3">
    <source>
        <dbReference type="ARBA" id="ARBA00022475"/>
    </source>
</evidence>
<feature type="transmembrane region" description="Helical" evidence="7">
    <location>
        <begin position="417"/>
        <end position="435"/>
    </location>
</feature>
<feature type="transmembrane region" description="Helical" evidence="7">
    <location>
        <begin position="134"/>
        <end position="153"/>
    </location>
</feature>
<keyword evidence="5 7" id="KW-1133">Transmembrane helix</keyword>
<dbReference type="AlphaFoldDB" id="A0AAE3ARB4"/>
<dbReference type="RefSeq" id="WP_308727543.1">
    <property type="nucleotide sequence ID" value="NZ_JAJEQF010000002.1"/>
</dbReference>
<evidence type="ECO:0000256" key="1">
    <source>
        <dbReference type="ARBA" id="ARBA00004651"/>
    </source>
</evidence>
<accession>A0AAE3ARB4</accession>
<evidence type="ECO:0000256" key="7">
    <source>
        <dbReference type="SAM" id="Phobius"/>
    </source>
</evidence>
<dbReference type="Pfam" id="PF01554">
    <property type="entry name" value="MatE"/>
    <property type="match status" value="2"/>
</dbReference>
<reference evidence="8 9" key="1">
    <citation type="submission" date="2021-10" db="EMBL/GenBank/DDBJ databases">
        <title>Anaerobic single-cell dispensing facilitates the cultivation of human gut bacteria.</title>
        <authorList>
            <person name="Afrizal A."/>
        </authorList>
    </citation>
    <scope>NUCLEOTIDE SEQUENCE [LARGE SCALE GENOMIC DNA]</scope>
    <source>
        <strain evidence="8 9">CLA-AA-H244</strain>
    </source>
</reference>
<dbReference type="PANTHER" id="PTHR43549">
    <property type="entry name" value="MULTIDRUG RESISTANCE PROTEIN YPNP-RELATED"/>
    <property type="match status" value="1"/>
</dbReference>
<sequence length="451" mass="49216">MERKYDLTKGDVFQTILMFMLPILAGNVFQQLYSAVDTIIVGRTLGSDALASVGSIGSLQFLVFGFCSGLAGGVTVVTSQFIGAGKTENARRSTAVIYMIWAVVSLLCTVVGIVCLPGLLHILNMPEKLFQRAYAYQLVCFIGLGGQLLYNVEASLLRAIGNSKVPLIFLIISSVLNIILDFVFILVFHMDVIGAAAATILAQSLSGVGCLIYSFRKYPQLRVRKEDFKISFAFLADHLRVGLPLSIQDSITGVGMMVFQSALNGMGADAIAAYTACNKLETFVVMPMYSIAVAMVTFTAQNFGAKQYQRIRKGMKVSLLSCLFFSVVVGGLIIVFCKPLVSIFVGSGAAEVIRLSRIYNSIEASCLWCAALLFTYRGAVQGTGNTKIPMMGGFLELLMRVFAALCLSRIWGFPGLAMAYPLAWIFAALLNMWYYRKLDKNDFQCTRTSSI</sequence>
<dbReference type="Proteomes" id="UP001199355">
    <property type="component" value="Unassembled WGS sequence"/>
</dbReference>
<evidence type="ECO:0000256" key="5">
    <source>
        <dbReference type="ARBA" id="ARBA00022989"/>
    </source>
</evidence>
<keyword evidence="6 7" id="KW-0472">Membrane</keyword>
<evidence type="ECO:0000256" key="6">
    <source>
        <dbReference type="ARBA" id="ARBA00023136"/>
    </source>
</evidence>
<gene>
    <name evidence="8" type="ORF">LKD45_01480</name>
</gene>
<comment type="caution">
    <text evidence="8">The sequence shown here is derived from an EMBL/GenBank/DDBJ whole genome shotgun (WGS) entry which is preliminary data.</text>
</comment>
<feature type="transmembrane region" description="Helical" evidence="7">
    <location>
        <begin position="95"/>
        <end position="122"/>
    </location>
</feature>
<dbReference type="NCBIfam" id="TIGR00797">
    <property type="entry name" value="matE"/>
    <property type="match status" value="1"/>
</dbReference>
<evidence type="ECO:0000256" key="2">
    <source>
        <dbReference type="ARBA" id="ARBA00022448"/>
    </source>
</evidence>
<feature type="transmembrane region" description="Helical" evidence="7">
    <location>
        <begin position="193"/>
        <end position="215"/>
    </location>
</feature>
<protein>
    <submittedName>
        <fullName evidence="8">MATE family efflux transporter</fullName>
    </submittedName>
</protein>
<keyword evidence="3" id="KW-1003">Cell membrane</keyword>
<dbReference type="PANTHER" id="PTHR43549:SF3">
    <property type="entry name" value="MULTIDRUG RESISTANCE PROTEIN YPNP-RELATED"/>
    <property type="match status" value="1"/>
</dbReference>
<proteinExistence type="predicted"/>
<dbReference type="GO" id="GO:0042910">
    <property type="term" value="F:xenobiotic transmembrane transporter activity"/>
    <property type="evidence" value="ECO:0007669"/>
    <property type="project" value="InterPro"/>
</dbReference>
<dbReference type="EMBL" id="JAJEQF010000002">
    <property type="protein sequence ID" value="MCC2166378.1"/>
    <property type="molecule type" value="Genomic_DNA"/>
</dbReference>
<dbReference type="GO" id="GO:0005886">
    <property type="term" value="C:plasma membrane"/>
    <property type="evidence" value="ECO:0007669"/>
    <property type="project" value="UniProtKB-SubCell"/>
</dbReference>
<dbReference type="InterPro" id="IPR048279">
    <property type="entry name" value="MdtK-like"/>
</dbReference>
<dbReference type="InterPro" id="IPR002528">
    <property type="entry name" value="MATE_fam"/>
</dbReference>